<dbReference type="InterPro" id="IPR005000">
    <property type="entry name" value="Aldolase/citrate-lyase_domain"/>
</dbReference>
<dbReference type="SUPFAM" id="SSF51621">
    <property type="entry name" value="Phosphoenolpyruvate/pyruvate domain"/>
    <property type="match status" value="1"/>
</dbReference>
<dbReference type="InterPro" id="IPR015813">
    <property type="entry name" value="Pyrv/PenolPyrv_kinase-like_dom"/>
</dbReference>
<evidence type="ECO:0000313" key="7">
    <source>
        <dbReference type="EMBL" id="MBB5430222.1"/>
    </source>
</evidence>
<dbReference type="GO" id="GO:0008816">
    <property type="term" value="F:citryl-CoA lyase activity"/>
    <property type="evidence" value="ECO:0007669"/>
    <property type="project" value="UniProtKB-EC"/>
</dbReference>
<protein>
    <submittedName>
        <fullName evidence="7">Citrate lyase subunit beta/citryl-CoA lyase</fullName>
        <ecNumber evidence="7">4.1.3.34</ecNumber>
    </submittedName>
</protein>
<comment type="cofactor">
    <cofactor evidence="1">
        <name>Mg(2+)</name>
        <dbReference type="ChEBI" id="CHEBI:18420"/>
    </cofactor>
</comment>
<evidence type="ECO:0000256" key="2">
    <source>
        <dbReference type="ARBA" id="ARBA00022723"/>
    </source>
</evidence>
<feature type="binding site" evidence="4">
    <location>
        <position position="119"/>
    </location>
    <ligand>
        <name>substrate</name>
    </ligand>
</feature>
<gene>
    <name evidence="7" type="ORF">HDA36_000306</name>
</gene>
<dbReference type="Proteomes" id="UP000572635">
    <property type="component" value="Unassembled WGS sequence"/>
</dbReference>
<evidence type="ECO:0000256" key="1">
    <source>
        <dbReference type="ARBA" id="ARBA00001946"/>
    </source>
</evidence>
<evidence type="ECO:0000256" key="3">
    <source>
        <dbReference type="ARBA" id="ARBA00022842"/>
    </source>
</evidence>
<feature type="binding site" evidence="4">
    <location>
        <position position="66"/>
    </location>
    <ligand>
        <name>substrate</name>
    </ligand>
</feature>
<evidence type="ECO:0000259" key="6">
    <source>
        <dbReference type="Pfam" id="PF03328"/>
    </source>
</evidence>
<organism evidence="7 8">
    <name type="scientific">Nocardiopsis composta</name>
    <dbReference type="NCBI Taxonomy" id="157465"/>
    <lineage>
        <taxon>Bacteria</taxon>
        <taxon>Bacillati</taxon>
        <taxon>Actinomycetota</taxon>
        <taxon>Actinomycetes</taxon>
        <taxon>Streptosporangiales</taxon>
        <taxon>Nocardiopsidaceae</taxon>
        <taxon>Nocardiopsis</taxon>
    </lineage>
</organism>
<evidence type="ECO:0000313" key="8">
    <source>
        <dbReference type="Proteomes" id="UP000572635"/>
    </source>
</evidence>
<dbReference type="Gene3D" id="3.20.20.60">
    <property type="entry name" value="Phosphoenolpyruvate-binding domains"/>
    <property type="match status" value="1"/>
</dbReference>
<accession>A0A7W8QGT6</accession>
<proteinExistence type="predicted"/>
<dbReference type="GO" id="GO:0006107">
    <property type="term" value="P:oxaloacetate metabolic process"/>
    <property type="evidence" value="ECO:0007669"/>
    <property type="project" value="TreeGrafter"/>
</dbReference>
<feature type="domain" description="HpcH/HpaI aldolase/citrate lyase" evidence="6">
    <location>
        <begin position="8"/>
        <end position="212"/>
    </location>
</feature>
<dbReference type="RefSeq" id="WP_184387940.1">
    <property type="nucleotide sequence ID" value="NZ_JACHDB010000001.1"/>
</dbReference>
<dbReference type="PIRSF" id="PIRSF015582">
    <property type="entry name" value="Cit_lyase_B"/>
    <property type="match status" value="1"/>
</dbReference>
<sequence>MTPAPPLTLLYAPGDRPGRVAKALASGADAVIVDLEDAVAAPAKDGARAATAALLREATPVPVQVRVNDVRGEAGRADLAALAGLPGVAGVRLPKVADPGAVRFAAAALPGVPLHLLLESAEGVERAFELARADPGVASIGLGEADLSAELGVADEAGLAWARSRVVVAAGAAGLPAPQQSVYPRVDDPDGLAASCRAGRALGLLGRAAIHPRQLPVIAAAYRPSAAEVARAREIEEAAAAAEETGTGALALPDGRFVDVAVVRQARRTLALAARAPGRRSDPIG</sequence>
<dbReference type="GO" id="GO:0000287">
    <property type="term" value="F:magnesium ion binding"/>
    <property type="evidence" value="ECO:0007669"/>
    <property type="project" value="TreeGrafter"/>
</dbReference>
<comment type="caution">
    <text evidence="7">The sequence shown here is derived from an EMBL/GenBank/DDBJ whole genome shotgun (WGS) entry which is preliminary data.</text>
</comment>
<evidence type="ECO:0000256" key="4">
    <source>
        <dbReference type="PIRSR" id="PIRSR015582-1"/>
    </source>
</evidence>
<reference evidence="7 8" key="1">
    <citation type="submission" date="2020-08" db="EMBL/GenBank/DDBJ databases">
        <title>Sequencing the genomes of 1000 actinobacteria strains.</title>
        <authorList>
            <person name="Klenk H.-P."/>
        </authorList>
    </citation>
    <scope>NUCLEOTIDE SEQUENCE [LARGE SCALE GENOMIC DNA]</scope>
    <source>
        <strain evidence="7 8">DSM 44551</strain>
    </source>
</reference>
<dbReference type="AlphaFoldDB" id="A0A7W8QGT6"/>
<keyword evidence="3 5" id="KW-0460">Magnesium</keyword>
<dbReference type="EMBL" id="JACHDB010000001">
    <property type="protein sequence ID" value="MBB5430222.1"/>
    <property type="molecule type" value="Genomic_DNA"/>
</dbReference>
<name>A0A7W8QGT6_9ACTN</name>
<dbReference type="InterPro" id="IPR011206">
    <property type="entry name" value="Citrate_lyase_beta/mcl1/mcl2"/>
</dbReference>
<dbReference type="PANTHER" id="PTHR32308">
    <property type="entry name" value="LYASE BETA SUBUNIT, PUTATIVE (AFU_ORTHOLOGUE AFUA_4G13030)-RELATED"/>
    <property type="match status" value="1"/>
</dbReference>
<keyword evidence="2 5" id="KW-0479">Metal-binding</keyword>
<dbReference type="EC" id="4.1.3.34" evidence="7"/>
<keyword evidence="7" id="KW-0456">Lyase</keyword>
<keyword evidence="8" id="KW-1185">Reference proteome</keyword>
<feature type="binding site" evidence="5">
    <location>
        <position position="146"/>
    </location>
    <ligand>
        <name>Mg(2+)</name>
        <dbReference type="ChEBI" id="CHEBI:18420"/>
    </ligand>
</feature>
<dbReference type="InterPro" id="IPR040442">
    <property type="entry name" value="Pyrv_kinase-like_dom_sf"/>
</dbReference>
<dbReference type="PANTHER" id="PTHR32308:SF10">
    <property type="entry name" value="CITRATE LYASE SUBUNIT BETA"/>
    <property type="match status" value="1"/>
</dbReference>
<dbReference type="Pfam" id="PF03328">
    <property type="entry name" value="HpcH_HpaI"/>
    <property type="match status" value="1"/>
</dbReference>
<evidence type="ECO:0000256" key="5">
    <source>
        <dbReference type="PIRSR" id="PIRSR015582-2"/>
    </source>
</evidence>
<feature type="binding site" evidence="5">
    <location>
        <position position="119"/>
    </location>
    <ligand>
        <name>Mg(2+)</name>
        <dbReference type="ChEBI" id="CHEBI:18420"/>
    </ligand>
</feature>